<feature type="domain" description="FAD-binding FR-type" evidence="15">
    <location>
        <begin position="70"/>
        <end position="174"/>
    </location>
</feature>
<dbReference type="InterPro" id="IPR001433">
    <property type="entry name" value="OxRdtase_FAD/NAD-bd"/>
</dbReference>
<evidence type="ECO:0000256" key="6">
    <source>
        <dbReference type="ARBA" id="ARBA00022787"/>
    </source>
</evidence>
<dbReference type="PROSITE" id="PS51384">
    <property type="entry name" value="FAD_FR"/>
    <property type="match status" value="1"/>
</dbReference>
<dbReference type="GeneID" id="90037605"/>
<evidence type="ECO:0000313" key="17">
    <source>
        <dbReference type="Proteomes" id="UP001498771"/>
    </source>
</evidence>
<evidence type="ECO:0000256" key="9">
    <source>
        <dbReference type="ARBA" id="ARBA00023002"/>
    </source>
</evidence>
<name>A0ABR1FAB6_9ASCO</name>
<dbReference type="PANTHER" id="PTHR19370:SF171">
    <property type="entry name" value="NADH-CYTOCHROME B5 REDUCTASE 2"/>
    <property type="match status" value="1"/>
</dbReference>
<keyword evidence="5" id="KW-0812">Transmembrane</keyword>
<keyword evidence="12" id="KW-0472">Membrane</keyword>
<dbReference type="InterPro" id="IPR039261">
    <property type="entry name" value="FNR_nucleotide-bd"/>
</dbReference>
<evidence type="ECO:0000256" key="4">
    <source>
        <dbReference type="ARBA" id="ARBA00022630"/>
    </source>
</evidence>
<evidence type="ECO:0000256" key="11">
    <source>
        <dbReference type="ARBA" id="ARBA00023128"/>
    </source>
</evidence>
<dbReference type="RefSeq" id="XP_064769830.1">
    <property type="nucleotide sequence ID" value="XM_064912093.1"/>
</dbReference>
<sequence length="320" mass="34259">MASFLRSTGSSALKSASRLYSTSASASALRRPSSSAIALSSAAVIAGTASYYFYSSMAAPISASSPVFTGEFVDLTLTDIKKVTDSTSIFTFSFDDKDAVSGLVTASALLVKYVTAKGNNVIRPYTPISDTEQKGSLDLLVKEYPEGKASKHIHQLKPGDKLAMKGPIVKYAWSANKHPEIVLIGGGTGITPLYQLLHEISKNPEDKTKVTLVQCYVTENEILLKDRIDAIVASRPEQFKVVYSLDKPSESWTGLSGYLTKESVGPYLPSPTADNVKIFVCGPPPMYNAVSGAKVSASDQGEVGGILKDLGFTKEQVFKF</sequence>
<evidence type="ECO:0000256" key="7">
    <source>
        <dbReference type="ARBA" id="ARBA00022827"/>
    </source>
</evidence>
<keyword evidence="6" id="KW-1000">Mitochondrion outer membrane</keyword>
<comment type="catalytic activity">
    <reaction evidence="13 14">
        <text>2 Fe(III)-[cytochrome b5] + NADH = 2 Fe(II)-[cytochrome b5] + NAD(+) + H(+)</text>
        <dbReference type="Rhea" id="RHEA:46680"/>
        <dbReference type="Rhea" id="RHEA-COMP:10438"/>
        <dbReference type="Rhea" id="RHEA-COMP:10439"/>
        <dbReference type="ChEBI" id="CHEBI:15378"/>
        <dbReference type="ChEBI" id="CHEBI:29033"/>
        <dbReference type="ChEBI" id="CHEBI:29034"/>
        <dbReference type="ChEBI" id="CHEBI:57540"/>
        <dbReference type="ChEBI" id="CHEBI:57945"/>
        <dbReference type="EC" id="1.6.2.2"/>
    </reaction>
</comment>
<dbReference type="InterPro" id="IPR017927">
    <property type="entry name" value="FAD-bd_FR_type"/>
</dbReference>
<keyword evidence="10 14" id="KW-0520">NAD</keyword>
<keyword evidence="4 14" id="KW-0285">Flavoprotein</keyword>
<reference evidence="16 17" key="1">
    <citation type="submission" date="2024-03" db="EMBL/GenBank/DDBJ databases">
        <title>Genome-scale model development and genomic sequencing of the oleaginous clade Lipomyces.</title>
        <authorList>
            <consortium name="Lawrence Berkeley National Laboratory"/>
            <person name="Czajka J.J."/>
            <person name="Han Y."/>
            <person name="Kim J."/>
            <person name="Mondo S.J."/>
            <person name="Hofstad B.A."/>
            <person name="Robles A."/>
            <person name="Haridas S."/>
            <person name="Riley R."/>
            <person name="LaButti K."/>
            <person name="Pangilinan J."/>
            <person name="Andreopoulos W."/>
            <person name="Lipzen A."/>
            <person name="Yan J."/>
            <person name="Wang M."/>
            <person name="Ng V."/>
            <person name="Grigoriev I.V."/>
            <person name="Spatafora J.W."/>
            <person name="Magnuson J.K."/>
            <person name="Baker S.E."/>
            <person name="Pomraning K.R."/>
        </authorList>
    </citation>
    <scope>NUCLEOTIDE SEQUENCE [LARGE SCALE GENOMIC DNA]</scope>
    <source>
        <strain evidence="16 17">Phaff 52-87</strain>
    </source>
</reference>
<comment type="subcellular location">
    <subcellularLocation>
        <location evidence="2">Mitochondrion outer membrane</location>
        <topology evidence="2">Single-pass membrane protein</topology>
    </subcellularLocation>
</comment>
<evidence type="ECO:0000256" key="10">
    <source>
        <dbReference type="ARBA" id="ARBA00023027"/>
    </source>
</evidence>
<dbReference type="Pfam" id="PF00970">
    <property type="entry name" value="FAD_binding_6"/>
    <property type="match status" value="1"/>
</dbReference>
<evidence type="ECO:0000256" key="3">
    <source>
        <dbReference type="ARBA" id="ARBA00006105"/>
    </source>
</evidence>
<evidence type="ECO:0000256" key="12">
    <source>
        <dbReference type="ARBA" id="ARBA00023136"/>
    </source>
</evidence>
<keyword evidence="7 14" id="KW-0274">FAD</keyword>
<evidence type="ECO:0000313" key="16">
    <source>
        <dbReference type="EMBL" id="KAK7206797.1"/>
    </source>
</evidence>
<evidence type="ECO:0000256" key="1">
    <source>
        <dbReference type="ARBA" id="ARBA00001974"/>
    </source>
</evidence>
<comment type="caution">
    <text evidence="16">The sequence shown here is derived from an EMBL/GenBank/DDBJ whole genome shotgun (WGS) entry which is preliminary data.</text>
</comment>
<evidence type="ECO:0000256" key="14">
    <source>
        <dbReference type="RuleBase" id="RU361226"/>
    </source>
</evidence>
<dbReference type="PRINTS" id="PR00406">
    <property type="entry name" value="CYTB5RDTASE"/>
</dbReference>
<dbReference type="PANTHER" id="PTHR19370">
    <property type="entry name" value="NADH-CYTOCHROME B5 REDUCTASE"/>
    <property type="match status" value="1"/>
</dbReference>
<dbReference type="Proteomes" id="UP001498771">
    <property type="component" value="Unassembled WGS sequence"/>
</dbReference>
<evidence type="ECO:0000256" key="5">
    <source>
        <dbReference type="ARBA" id="ARBA00022692"/>
    </source>
</evidence>
<comment type="similarity">
    <text evidence="3 14">Belongs to the flavoprotein pyridine nucleotide cytochrome reductase family.</text>
</comment>
<dbReference type="InterPro" id="IPR001709">
    <property type="entry name" value="Flavoprot_Pyr_Nucl_cyt_Rdtase"/>
</dbReference>
<dbReference type="InterPro" id="IPR001834">
    <property type="entry name" value="CBR-like"/>
</dbReference>
<dbReference type="InterPro" id="IPR008333">
    <property type="entry name" value="Cbr1-like_FAD-bd_dom"/>
</dbReference>
<keyword evidence="17" id="KW-1185">Reference proteome</keyword>
<keyword evidence="8" id="KW-1133">Transmembrane helix</keyword>
<gene>
    <name evidence="16" type="ORF">BZA70DRAFT_275096</name>
</gene>
<protein>
    <recommendedName>
        <fullName evidence="14">NADH-cytochrome b5 reductase</fullName>
        <ecNumber evidence="14">1.6.2.2</ecNumber>
    </recommendedName>
</protein>
<dbReference type="SUPFAM" id="SSF52343">
    <property type="entry name" value="Ferredoxin reductase-like, C-terminal NADP-linked domain"/>
    <property type="match status" value="1"/>
</dbReference>
<keyword evidence="11" id="KW-0496">Mitochondrion</keyword>
<dbReference type="Gene3D" id="2.40.30.10">
    <property type="entry name" value="Translation factors"/>
    <property type="match status" value="1"/>
</dbReference>
<dbReference type="InterPro" id="IPR017938">
    <property type="entry name" value="Riboflavin_synthase-like_b-brl"/>
</dbReference>
<dbReference type="Pfam" id="PF00175">
    <property type="entry name" value="NAD_binding_1"/>
    <property type="match status" value="1"/>
</dbReference>
<dbReference type="PRINTS" id="PR00371">
    <property type="entry name" value="FPNCR"/>
</dbReference>
<proteinExistence type="inferred from homology"/>
<dbReference type="EC" id="1.6.2.2" evidence="14"/>
<keyword evidence="9 14" id="KW-0560">Oxidoreductase</keyword>
<accession>A0ABR1FAB6</accession>
<evidence type="ECO:0000256" key="13">
    <source>
        <dbReference type="ARBA" id="ARBA00047682"/>
    </source>
</evidence>
<dbReference type="Gene3D" id="3.40.50.80">
    <property type="entry name" value="Nucleotide-binding domain of ferredoxin-NADP reductase (FNR) module"/>
    <property type="match status" value="1"/>
</dbReference>
<dbReference type="CDD" id="cd06183">
    <property type="entry name" value="cyt_b5_reduct_like"/>
    <property type="match status" value="1"/>
</dbReference>
<organism evidence="16 17">
    <name type="scientific">Myxozyma melibiosi</name>
    <dbReference type="NCBI Taxonomy" id="54550"/>
    <lineage>
        <taxon>Eukaryota</taxon>
        <taxon>Fungi</taxon>
        <taxon>Dikarya</taxon>
        <taxon>Ascomycota</taxon>
        <taxon>Saccharomycotina</taxon>
        <taxon>Lipomycetes</taxon>
        <taxon>Lipomycetales</taxon>
        <taxon>Lipomycetaceae</taxon>
        <taxon>Myxozyma</taxon>
    </lineage>
</organism>
<evidence type="ECO:0000259" key="15">
    <source>
        <dbReference type="PROSITE" id="PS51384"/>
    </source>
</evidence>
<dbReference type="SUPFAM" id="SSF63380">
    <property type="entry name" value="Riboflavin synthase domain-like"/>
    <property type="match status" value="1"/>
</dbReference>
<evidence type="ECO:0000256" key="2">
    <source>
        <dbReference type="ARBA" id="ARBA00004572"/>
    </source>
</evidence>
<evidence type="ECO:0000256" key="8">
    <source>
        <dbReference type="ARBA" id="ARBA00022989"/>
    </source>
</evidence>
<dbReference type="EMBL" id="JBBJBU010000002">
    <property type="protein sequence ID" value="KAK7206797.1"/>
    <property type="molecule type" value="Genomic_DNA"/>
</dbReference>
<comment type="cofactor">
    <cofactor evidence="1 14">
        <name>FAD</name>
        <dbReference type="ChEBI" id="CHEBI:57692"/>
    </cofactor>
</comment>